<feature type="transmembrane region" description="Helical" evidence="8">
    <location>
        <begin position="207"/>
        <end position="231"/>
    </location>
</feature>
<evidence type="ECO:0000313" key="11">
    <source>
        <dbReference type="Proteomes" id="UP000230184"/>
    </source>
</evidence>
<dbReference type="GO" id="GO:0009103">
    <property type="term" value="P:lipopolysaccharide biosynthetic process"/>
    <property type="evidence" value="ECO:0007669"/>
    <property type="project" value="UniProtKB-ARBA"/>
</dbReference>
<evidence type="ECO:0000256" key="2">
    <source>
        <dbReference type="ARBA" id="ARBA00022475"/>
    </source>
</evidence>
<name>A0A2M6YUT5_9BACT</name>
<organism evidence="10 11">
    <name type="scientific">Candidatus Roizmanbacteria bacterium CG07_land_8_20_14_0_80_34_15</name>
    <dbReference type="NCBI Taxonomy" id="1974849"/>
    <lineage>
        <taxon>Bacteria</taxon>
        <taxon>Candidatus Roizmaniibacteriota</taxon>
    </lineage>
</organism>
<feature type="transmembrane region" description="Helical" evidence="8">
    <location>
        <begin position="251"/>
        <end position="268"/>
    </location>
</feature>
<comment type="caution">
    <text evidence="10">The sequence shown here is derived from an EMBL/GenBank/DDBJ whole genome shotgun (WGS) entry which is preliminary data.</text>
</comment>
<sequence length="533" mass="63434">MKNKIALILILLAAFFIRIYGINWDQGFHLHPDERMLIMVADRINFFKNFNPDFFNYGSLPVYILKGFSQLIDFVFNKNLANYDGMLTIGRKLSVFFDLITIYVIYKIAKKLFNKKKIALFTCFFYAIAFFPIQNSHFFVVDVFLNTLITGLIYTLLIYFRSPSIKKNFLIGIIFASMMATKFTAIIFYPLIVILLLLMNLKKWKTLVFSLFIFHFSFFIFHFVFMPYAYFEHVRFISDIKAQLEMNSNSYIFPYTLQYVGTLPYLYYLKNIFLWGLGPVISILSLIGLFFYLKFKNFNLFRISDFGFRILFLAIYLVYFLIIGRSAVKFMRYMLPLYPFFAILAGYGLYKFYKRSRFIGIILIIGSLVWCLMFNNIYSQTHTRIAATDWIIKNIPEGKTLAVEHWDDRVPIYGGEKYNYEEMTLYEQPDDENKWKVLNEKLTKTDYIIIASNRLYIPLQKLDDCKKYKSCYPKTAEYYHELFNDELPFRKVAEISVYPGFQIFNFKFQIKDDSADESFTVYDHPKILIFKKY</sequence>
<dbReference type="GO" id="GO:0016763">
    <property type="term" value="F:pentosyltransferase activity"/>
    <property type="evidence" value="ECO:0007669"/>
    <property type="project" value="TreeGrafter"/>
</dbReference>
<protein>
    <recommendedName>
        <fullName evidence="9">Glycosyltransferase RgtA/B/C/D-like domain-containing protein</fullName>
    </recommendedName>
</protein>
<proteinExistence type="predicted"/>
<feature type="transmembrane region" description="Helical" evidence="8">
    <location>
        <begin position="306"/>
        <end position="324"/>
    </location>
</feature>
<dbReference type="PANTHER" id="PTHR33908">
    <property type="entry name" value="MANNOSYLTRANSFERASE YKCB-RELATED"/>
    <property type="match status" value="1"/>
</dbReference>
<evidence type="ECO:0000256" key="1">
    <source>
        <dbReference type="ARBA" id="ARBA00004651"/>
    </source>
</evidence>
<evidence type="ECO:0000256" key="8">
    <source>
        <dbReference type="SAM" id="Phobius"/>
    </source>
</evidence>
<dbReference type="Proteomes" id="UP000230184">
    <property type="component" value="Unassembled WGS sequence"/>
</dbReference>
<keyword evidence="7 8" id="KW-0472">Membrane</keyword>
<keyword evidence="3" id="KW-0328">Glycosyltransferase</keyword>
<evidence type="ECO:0000259" key="9">
    <source>
        <dbReference type="Pfam" id="PF13231"/>
    </source>
</evidence>
<dbReference type="GO" id="GO:0005886">
    <property type="term" value="C:plasma membrane"/>
    <property type="evidence" value="ECO:0007669"/>
    <property type="project" value="UniProtKB-SubCell"/>
</dbReference>
<feature type="transmembrane region" description="Helical" evidence="8">
    <location>
        <begin position="330"/>
        <end position="350"/>
    </location>
</feature>
<evidence type="ECO:0000256" key="4">
    <source>
        <dbReference type="ARBA" id="ARBA00022679"/>
    </source>
</evidence>
<dbReference type="InterPro" id="IPR038731">
    <property type="entry name" value="RgtA/B/C-like"/>
</dbReference>
<dbReference type="AlphaFoldDB" id="A0A2M6YUT5"/>
<evidence type="ECO:0000313" key="10">
    <source>
        <dbReference type="EMBL" id="PIU37270.1"/>
    </source>
</evidence>
<evidence type="ECO:0000256" key="3">
    <source>
        <dbReference type="ARBA" id="ARBA00022676"/>
    </source>
</evidence>
<dbReference type="Pfam" id="PF13231">
    <property type="entry name" value="PMT_2"/>
    <property type="match status" value="1"/>
</dbReference>
<gene>
    <name evidence="10" type="ORF">COT02_01715</name>
</gene>
<comment type="subcellular location">
    <subcellularLocation>
        <location evidence="1">Cell membrane</location>
        <topology evidence="1">Multi-pass membrane protein</topology>
    </subcellularLocation>
</comment>
<dbReference type="EMBL" id="PEWY01000053">
    <property type="protein sequence ID" value="PIU37270.1"/>
    <property type="molecule type" value="Genomic_DNA"/>
</dbReference>
<evidence type="ECO:0000256" key="6">
    <source>
        <dbReference type="ARBA" id="ARBA00022989"/>
    </source>
</evidence>
<feature type="transmembrane region" description="Helical" evidence="8">
    <location>
        <begin position="169"/>
        <end position="201"/>
    </location>
</feature>
<feature type="transmembrane region" description="Helical" evidence="8">
    <location>
        <begin position="139"/>
        <end position="160"/>
    </location>
</feature>
<feature type="transmembrane region" description="Helical" evidence="8">
    <location>
        <begin position="274"/>
        <end position="294"/>
    </location>
</feature>
<keyword evidence="6 8" id="KW-1133">Transmembrane helix</keyword>
<dbReference type="PANTHER" id="PTHR33908:SF11">
    <property type="entry name" value="MEMBRANE PROTEIN"/>
    <property type="match status" value="1"/>
</dbReference>
<feature type="transmembrane region" description="Helical" evidence="8">
    <location>
        <begin position="89"/>
        <end position="106"/>
    </location>
</feature>
<feature type="domain" description="Glycosyltransferase RgtA/B/C/D-like" evidence="9">
    <location>
        <begin position="94"/>
        <end position="226"/>
    </location>
</feature>
<keyword evidence="2" id="KW-1003">Cell membrane</keyword>
<evidence type="ECO:0000256" key="7">
    <source>
        <dbReference type="ARBA" id="ARBA00023136"/>
    </source>
</evidence>
<feature type="transmembrane region" description="Helical" evidence="8">
    <location>
        <begin position="357"/>
        <end position="378"/>
    </location>
</feature>
<dbReference type="InterPro" id="IPR050297">
    <property type="entry name" value="LipidA_mod_glycosyltrf_83"/>
</dbReference>
<evidence type="ECO:0000256" key="5">
    <source>
        <dbReference type="ARBA" id="ARBA00022692"/>
    </source>
</evidence>
<feature type="transmembrane region" description="Helical" evidence="8">
    <location>
        <begin position="118"/>
        <end position="133"/>
    </location>
</feature>
<reference evidence="11" key="1">
    <citation type="submission" date="2017-09" db="EMBL/GenBank/DDBJ databases">
        <title>Depth-based differentiation of microbial function through sediment-hosted aquifers and enrichment of novel symbionts in the deep terrestrial subsurface.</title>
        <authorList>
            <person name="Probst A.J."/>
            <person name="Ladd B."/>
            <person name="Jarett J.K."/>
            <person name="Geller-Mcgrath D.E."/>
            <person name="Sieber C.M.K."/>
            <person name="Emerson J.B."/>
            <person name="Anantharaman K."/>
            <person name="Thomas B.C."/>
            <person name="Malmstrom R."/>
            <person name="Stieglmeier M."/>
            <person name="Klingl A."/>
            <person name="Woyke T."/>
            <person name="Ryan C.M."/>
            <person name="Banfield J.F."/>
        </authorList>
    </citation>
    <scope>NUCLEOTIDE SEQUENCE [LARGE SCALE GENOMIC DNA]</scope>
</reference>
<accession>A0A2M6YUT5</accession>
<keyword evidence="5 8" id="KW-0812">Transmembrane</keyword>
<keyword evidence="4" id="KW-0808">Transferase</keyword>